<reference evidence="7 8" key="1">
    <citation type="journal article" date="1999" name="Nature">
        <title>Sequence and analysis of chromosome 2 of the plant Arabidopsis thaliana.</title>
        <authorList>
            <person name="Lin X."/>
            <person name="Kaul S."/>
            <person name="Rounsley S."/>
            <person name="Shea T.P."/>
            <person name="Benito M.I."/>
            <person name="Town C.D."/>
            <person name="Fujii C.Y."/>
            <person name="Mason T."/>
            <person name="Bowman C.L."/>
            <person name="Barnstead M."/>
            <person name="Feldblyum T.V."/>
            <person name="Buell C.R."/>
            <person name="Ketchum K.A."/>
            <person name="Lee J."/>
            <person name="Ronning C.M."/>
            <person name="Koo H.L."/>
            <person name="Moffat K.S."/>
            <person name="Cronin L.A."/>
            <person name="Shen M."/>
            <person name="Pai G."/>
            <person name="Van Aken S."/>
            <person name="Umayam L."/>
            <person name="Tallon L.J."/>
            <person name="Gill J.E."/>
            <person name="Adams M.D."/>
            <person name="Carrera A.J."/>
            <person name="Creasy T.H."/>
            <person name="Goodman H.M."/>
            <person name="Somerville C.R."/>
            <person name="Copenhaver G.P."/>
            <person name="Preuss D."/>
            <person name="Nierman W.C."/>
            <person name="White O."/>
            <person name="Eisen J.A."/>
            <person name="Salzberg S.L."/>
            <person name="Fraser C.M."/>
            <person name="Venter J.C."/>
        </authorList>
    </citation>
    <scope>NUCLEOTIDE SEQUENCE [LARGE SCALE GENOMIC DNA]</scope>
    <source>
        <strain evidence="8">cv. Columbia</strain>
    </source>
</reference>
<dbReference type="ProteomicsDB" id="207591"/>
<evidence type="ECO:0000259" key="5">
    <source>
        <dbReference type="Pfam" id="PF23218"/>
    </source>
</evidence>
<feature type="domain" description="AIR9 PH-like" evidence="5">
    <location>
        <begin position="1659"/>
        <end position="1755"/>
    </location>
</feature>
<dbReference type="InterPro" id="IPR056287">
    <property type="entry name" value="PH_AIR9"/>
</dbReference>
<keyword evidence="2" id="KW-0677">Repeat</keyword>
<feature type="domain" description="AIR9-like A9" evidence="4">
    <location>
        <begin position="555"/>
        <end position="644"/>
    </location>
</feature>
<feature type="domain" description="AIR9-like A9" evidence="4">
    <location>
        <begin position="848"/>
        <end position="939"/>
    </location>
</feature>
<feature type="region of interest" description="Disordered" evidence="3">
    <location>
        <begin position="130"/>
        <end position="315"/>
    </location>
</feature>
<dbReference type="Gene3D" id="2.60.40.2700">
    <property type="match status" value="2"/>
</dbReference>
<dbReference type="Pfam" id="PF12799">
    <property type="entry name" value="LRR_4"/>
    <property type="match status" value="1"/>
</dbReference>
<organism evidence="7 8">
    <name type="scientific">Arabidopsis thaliana</name>
    <name type="common">Mouse-ear cress</name>
    <dbReference type="NCBI Taxonomy" id="3702"/>
    <lineage>
        <taxon>Eukaryota</taxon>
        <taxon>Viridiplantae</taxon>
        <taxon>Streptophyta</taxon>
        <taxon>Embryophyta</taxon>
        <taxon>Tracheophyta</taxon>
        <taxon>Spermatophyta</taxon>
        <taxon>Magnoliopsida</taxon>
        <taxon>eudicotyledons</taxon>
        <taxon>Gunneridae</taxon>
        <taxon>Pentapetalae</taxon>
        <taxon>rosids</taxon>
        <taxon>malvids</taxon>
        <taxon>Brassicales</taxon>
        <taxon>Brassicaceae</taxon>
        <taxon>Camelineae</taxon>
        <taxon>Arabidopsis</taxon>
    </lineage>
</organism>
<dbReference type="Pfam" id="PF23218">
    <property type="entry name" value="PH_AIR9"/>
    <property type="match status" value="1"/>
</dbReference>
<dbReference type="FunFam" id="2.60.40.2700:FF:000002">
    <property type="entry name" value="187-kDa microtubule-associated protein AIR9"/>
    <property type="match status" value="1"/>
</dbReference>
<dbReference type="PANTHER" id="PTHR31149:SF11">
    <property type="entry name" value="187-KDA MICROTUBULE-ASSOCIATED PROTEIN AIR9"/>
    <property type="match status" value="1"/>
</dbReference>
<dbReference type="InterPro" id="IPR001611">
    <property type="entry name" value="Leu-rich_rpt"/>
</dbReference>
<evidence type="ECO:0000313" key="9">
    <source>
        <dbReference type="TAIR" id="AT2G34680"/>
    </source>
</evidence>
<dbReference type="ExpressionAtlas" id="A0A1P8B0X3">
    <property type="expression patterns" value="baseline and differential"/>
</dbReference>
<keyword evidence="8" id="KW-1185">Reference proteome</keyword>
<evidence type="ECO:0000313" key="7">
    <source>
        <dbReference type="EMBL" id="ANM62548.1"/>
    </source>
</evidence>
<evidence type="ECO:0000259" key="4">
    <source>
        <dbReference type="Pfam" id="PF23197"/>
    </source>
</evidence>
<evidence type="ECO:0000313" key="8">
    <source>
        <dbReference type="Proteomes" id="UP000006548"/>
    </source>
</evidence>
<feature type="domain" description="AIR9-like A9" evidence="4">
    <location>
        <begin position="1242"/>
        <end position="1333"/>
    </location>
</feature>
<gene>
    <name evidence="7 9" type="primary">AIR9</name>
    <name evidence="6 7" type="ordered locus">At2g34680</name>
    <name evidence="7" type="ORF">T29F13.11</name>
    <name evidence="7" type="ORF">T29F13_11</name>
</gene>
<feature type="domain" description="AIR9-like A9" evidence="4">
    <location>
        <begin position="1144"/>
        <end position="1227"/>
    </location>
</feature>
<dbReference type="RefSeq" id="NP_001324697.1">
    <property type="nucleotide sequence ID" value="NM_001336523.1"/>
</dbReference>
<feature type="domain" description="AIR9-like A9" evidence="4">
    <location>
        <begin position="1357"/>
        <end position="1422"/>
    </location>
</feature>
<dbReference type="FunFam" id="2.60.40.2700:FF:000003">
    <property type="entry name" value="187-kDa microtubule-associated protein AIR9 isoform X2"/>
    <property type="match status" value="1"/>
</dbReference>
<keyword evidence="10 11" id="KW-1267">Proteomics identification</keyword>
<feature type="compositionally biased region" description="Low complexity" evidence="3">
    <location>
        <begin position="182"/>
        <end position="194"/>
    </location>
</feature>
<dbReference type="PROSITE" id="PS51450">
    <property type="entry name" value="LRR"/>
    <property type="match status" value="2"/>
</dbReference>
<feature type="domain" description="AIR9-like A9" evidence="4">
    <location>
        <begin position="752"/>
        <end position="837"/>
    </location>
</feature>
<evidence type="ECO:0007829" key="10">
    <source>
        <dbReference type="PeptideAtlas" id="A0A1P8B0X3"/>
    </source>
</evidence>
<reference evidence="8" key="3">
    <citation type="journal article" date="2017" name="Plant J.">
        <title>Araport11: a complete reannotation of the Arabidopsis thaliana reference genome.</title>
        <authorList>
            <person name="Cheng C.Y."/>
            <person name="Krishnakumar V."/>
            <person name="Chan A.P."/>
            <person name="Thibaud-Nissen F."/>
            <person name="Schobel S."/>
            <person name="Town C.D."/>
        </authorList>
    </citation>
    <scope>GENOME REANNOTATION</scope>
    <source>
        <strain evidence="8">cv. Columbia</strain>
    </source>
</reference>
<dbReference type="Proteomes" id="UP000006548">
    <property type="component" value="Chromosome 2"/>
</dbReference>
<dbReference type="EMBL" id="CP002685">
    <property type="protein sequence ID" value="ANM62548.1"/>
    <property type="molecule type" value="Genomic_DNA"/>
</dbReference>
<feature type="compositionally biased region" description="Basic and acidic residues" evidence="3">
    <location>
        <begin position="170"/>
        <end position="181"/>
    </location>
</feature>
<dbReference type="TAIR" id="AT2G34680">
    <property type="gene designation" value="AIR9"/>
</dbReference>
<dbReference type="PANTHER" id="PTHR31149">
    <property type="entry name" value="EXPRESSED PROTEIN"/>
    <property type="match status" value="1"/>
</dbReference>
<dbReference type="InterPro" id="IPR025875">
    <property type="entry name" value="Leu-rich_rpt_4"/>
</dbReference>
<dbReference type="InterPro" id="IPR056284">
    <property type="entry name" value="AIR9-like_A9"/>
</dbReference>
<evidence type="ECO:0000256" key="3">
    <source>
        <dbReference type="SAM" id="MobiDB-lite"/>
    </source>
</evidence>
<feature type="domain" description="AIR9-like A9" evidence="4">
    <location>
        <begin position="1544"/>
        <end position="1629"/>
    </location>
</feature>
<accession>A0A1P8B0X3</accession>
<dbReference type="Pfam" id="PF23197">
    <property type="entry name" value="IG_AIR9"/>
    <property type="match status" value="10"/>
</dbReference>
<dbReference type="Gene3D" id="3.80.10.10">
    <property type="entry name" value="Ribonuclease Inhibitor"/>
    <property type="match status" value="2"/>
</dbReference>
<dbReference type="SUPFAM" id="SSF52075">
    <property type="entry name" value="Outer arm dynein light chain 1"/>
    <property type="match status" value="1"/>
</dbReference>
<sequence>MKKLYFPRISSLLKTLTFCNFVCLFHSQEFHIFFKNKHCLMRIGCSQKDQKIVEVWIDFTMEEVAAKVEEETVETNVDAVKEDNATIANESRSPESVSAVSVVSNRAASTKKKPVISSNLIKPTASSSLRVSGTTPVTIRRNSTGGVTENLAGTSKVLPKQVSTTASRTDPVRRSLPELRKSSVSSLSAKTVSKPSLSESKKSVPVSPGSRSLTKSTGFSLSKPESSARPAMSVSVSSKRAPSSSVDSSGSRTSSGRLHSTLTSGRTVSKVSSPSAGSSPSVSSSIRSKSFSSPLDRTSNFSGRKKTSTPESRDSRLIILPKVEVKAGDDMRLDLRGHRIRSLTSGGLHLSPNLEFVYLRDNLLSTLEGIEILNRVKVLDLSFNDFKGPGFEPLENCKMLQQLYLAGNQITSLASLPQLPNLEFLSVAQNKLKSLAMASQPRLQVLAASKNKITTLKDFPYLPVLEHLRVEENPLLKISHLEAASILLVGPTLKKFNDRDLSREEVAIAKRYPPQTALCLREGWEFCKSDLAAESTFRFLVERWKDTLPSGYLIKEAHVDRPSEEAPCQCHFGLFQESPTATDQELALKFQWSVADRSLSNFVPILNATKEVYWPKREDIGKILKIECTPVMAETEYPSIFAISSPVQRGKGIPKVVSLELNGELVEGNIIKGQAVVAWCGGTPGKCITSWLRRKWNGSPVVIDGAEDEEYMLSLDDVGSSMVFMYTPVTEGGARGEPQYKYTEFVKAAPPSVSNVRITGDAVEGCVLKGVGDYFGGKEGPSKFEWLRKNKETGELSLISAGTSEYTLTQEDVGTHVTFVYIPANFEGLEGEPVSTSSSVVKPAPPKVTDAKIVGDLRENSKVTVTGTVTGGTEGSSRVQWFKSSCSILEGDNSLEELSTSKVAKSFRIPLGAVGYYIVAKYTPMTPDGECGEPVYVLSERAVETLPPSLNFLSITGDNIEGGILTASYGYIGGHEGKSKYEWHYHKAENDLPGALIPEASGLLQYTITKEAIGKFISFQCIPVRDDGIVGEPRSCMSQERVRPGNPSTVSLHVVGALVEGTMLSAEKEYWGGEEGASVFRWFRTNSDGTPCEIKGATTSSYLLSVGDIGYFISVSYEPVRNDRARGPTAISEIAGPIVAGHPNCQSLEFLGSMIEGQRLSFVASYTGGMKGNCYLEWVRVKNNGVKEILSSDEFLDLSLDDVGESIELIYTPVREDGIEGSPRSIRTDGIAPANPMGLELLIPDCCEKQEVVPHKTYFGGHEGVGEYIWYRTKVKLHGSALTEISYAGEEVVVCCRTLKYTPSLEDVGAYLVLYWIPTRVDGRSGKPVVVITNSPVAPADPEVSNVRVKKLFSDAYSGEGEYFGGHEGPSLFSWYRENDGTIDLIDGANSKTYEVTESDYNCRILFGYTPVRSDSVVGELKMSEPTEIILPEVPKVDMLAFTGKAVQGDVLTAVQVIPKTEIQQLVWSKYKGDIQYQWFRSPESGDKISYEALSSEISCSYKVRFEDIGRCLKCECVVHDVFGRSSELAYAETDPISPGFPRIEKLEIEGQGFHTNLYAVRGNYFGGKEGKSKIQWLRSMVGSPDLISIPGETGRMYEANVDDVGYRLVVVYTPIREDGVQGHPVSASTEPVAVEPDILKEVRQKLETGLVKFEVLCDKDPYPKKIVGEGNLERRMLEMNRKRIKVVKPGSKTSFATTEVRGSYGPPFHVETFRNDQRRLRIVVDSENEVDIVVQSRHLRDVIVLVIRGFAQRFNSTSLNSLLKIDT</sequence>
<dbReference type="GeneID" id="818033"/>
<evidence type="ECO:0007829" key="12">
    <source>
        <dbReference type="PubMed" id="19376835"/>
    </source>
</evidence>
<feature type="compositionally biased region" description="Polar residues" evidence="3">
    <location>
        <begin position="209"/>
        <end position="225"/>
    </location>
</feature>
<proteinExistence type="evidence at protein level"/>
<evidence type="ECO:0000256" key="1">
    <source>
        <dbReference type="ARBA" id="ARBA00022614"/>
    </source>
</evidence>
<protein>
    <submittedName>
        <fullName evidence="7">Outer arm dynein light chain 1 protein</fullName>
    </submittedName>
</protein>
<dbReference type="Araport" id="AT2G34680"/>
<evidence type="ECO:0000313" key="6">
    <source>
        <dbReference type="Araport" id="AT2G34680"/>
    </source>
</evidence>
<feature type="compositionally biased region" description="Low complexity" evidence="3">
    <location>
        <begin position="233"/>
        <end position="294"/>
    </location>
</feature>
<feature type="domain" description="AIR9-like A9" evidence="4">
    <location>
        <begin position="656"/>
        <end position="741"/>
    </location>
</feature>
<feature type="domain" description="AIR9-like A9" evidence="4">
    <location>
        <begin position="950"/>
        <end position="1038"/>
    </location>
</feature>
<evidence type="ECO:0000256" key="2">
    <source>
        <dbReference type="ARBA" id="ARBA00022737"/>
    </source>
</evidence>
<reference evidence="12" key="2">
    <citation type="journal article" date="2009" name="Plant Physiol.">
        <title>Large-scale Arabidopsis phosphoproteome profiling reveals novel chloroplast kinase substrates and phosphorylation networks.</title>
        <authorList>
            <person name="Reiland S."/>
            <person name="Messerli G."/>
            <person name="Baerenfaller K."/>
            <person name="Gerrits B."/>
            <person name="Endler A."/>
            <person name="Grossmann J."/>
            <person name="Gruissem W."/>
            <person name="Baginsky S."/>
        </authorList>
    </citation>
    <scope>IDENTIFICATION BY MASS SPECTROMETRY [LARGE SCALE ANALYSIS]</scope>
</reference>
<evidence type="ECO:0007829" key="11">
    <source>
        <dbReference type="ProteomicsDB" id="A0A1P8B0X3"/>
    </source>
</evidence>
<name>A0A1P8B0X3_ARATH</name>
<feature type="domain" description="AIR9-like A9" evidence="4">
    <location>
        <begin position="1049"/>
        <end position="1129"/>
    </location>
</feature>
<dbReference type="SMR" id="A0A1P8B0X3"/>
<keyword evidence="1" id="KW-0433">Leucine-rich repeat</keyword>
<feature type="compositionally biased region" description="Polar residues" evidence="3">
    <location>
        <begin position="130"/>
        <end position="153"/>
    </location>
</feature>
<dbReference type="FunFam" id="3.80.10.10:FF:000328">
    <property type="entry name" value="187-kDa microtubule-associated protein AIR9"/>
    <property type="match status" value="1"/>
</dbReference>
<dbReference type="InterPro" id="IPR032675">
    <property type="entry name" value="LRR_dom_sf"/>
</dbReference>